<dbReference type="GO" id="GO:0005576">
    <property type="term" value="C:extracellular region"/>
    <property type="evidence" value="ECO:0007669"/>
    <property type="project" value="GOC"/>
</dbReference>
<feature type="compositionally biased region" description="Basic and acidic residues" evidence="2">
    <location>
        <begin position="695"/>
        <end position="739"/>
    </location>
</feature>
<dbReference type="AlphaFoldDB" id="A0A329T2R9"/>
<feature type="compositionally biased region" description="Polar residues" evidence="2">
    <location>
        <begin position="61"/>
        <end position="71"/>
    </location>
</feature>
<dbReference type="Gene3D" id="1.20.960.40">
    <property type="match status" value="1"/>
</dbReference>
<dbReference type="InterPro" id="IPR055289">
    <property type="entry name" value="OFD1"/>
</dbReference>
<feature type="coiled-coil region" evidence="1">
    <location>
        <begin position="219"/>
        <end position="299"/>
    </location>
</feature>
<dbReference type="Pfam" id="PF16045">
    <property type="entry name" value="LisH_2"/>
    <property type="match status" value="1"/>
</dbReference>
<feature type="compositionally biased region" description="Basic and acidic residues" evidence="2">
    <location>
        <begin position="887"/>
        <end position="912"/>
    </location>
</feature>
<dbReference type="Proteomes" id="UP000251314">
    <property type="component" value="Unassembled WGS sequence"/>
</dbReference>
<comment type="caution">
    <text evidence="3">The sequence shown here is derived from an EMBL/GenBank/DDBJ whole genome shotgun (WGS) entry which is preliminary data.</text>
</comment>
<name>A0A329T2R9_9STRA</name>
<dbReference type="GO" id="GO:0036064">
    <property type="term" value="C:ciliary basal body"/>
    <property type="evidence" value="ECO:0007669"/>
    <property type="project" value="TreeGrafter"/>
</dbReference>
<feature type="compositionally biased region" description="Basic and acidic residues" evidence="2">
    <location>
        <begin position="1051"/>
        <end position="1070"/>
    </location>
</feature>
<dbReference type="PROSITE" id="PS50896">
    <property type="entry name" value="LISH"/>
    <property type="match status" value="1"/>
</dbReference>
<feature type="compositionally biased region" description="Low complexity" evidence="2">
    <location>
        <begin position="1085"/>
        <end position="1103"/>
    </location>
</feature>
<feature type="compositionally biased region" description="Basic and acidic residues" evidence="2">
    <location>
        <begin position="961"/>
        <end position="973"/>
    </location>
</feature>
<feature type="coiled-coil region" evidence="1">
    <location>
        <begin position="408"/>
        <end position="519"/>
    </location>
</feature>
<reference evidence="3 4" key="1">
    <citation type="submission" date="2018-01" db="EMBL/GenBank/DDBJ databases">
        <title>Draft genome of the strawberry crown rot pathogen Phytophthora cactorum.</title>
        <authorList>
            <person name="Armitage A.D."/>
            <person name="Lysoe E."/>
            <person name="Nellist C.F."/>
            <person name="Harrison R.J."/>
            <person name="Brurberg M.B."/>
        </authorList>
    </citation>
    <scope>NUCLEOTIDE SEQUENCE [LARGE SCALE GENOMIC DNA]</scope>
    <source>
        <strain evidence="3 4">10300</strain>
    </source>
</reference>
<dbReference type="EMBL" id="MJFZ01000011">
    <property type="protein sequence ID" value="RAW42798.1"/>
    <property type="molecule type" value="Genomic_DNA"/>
</dbReference>
<feature type="compositionally biased region" description="Basic and acidic residues" evidence="2">
    <location>
        <begin position="44"/>
        <end position="59"/>
    </location>
</feature>
<dbReference type="InterPro" id="IPR006594">
    <property type="entry name" value="LisH"/>
</dbReference>
<feature type="coiled-coil region" evidence="1">
    <location>
        <begin position="553"/>
        <end position="594"/>
    </location>
</feature>
<evidence type="ECO:0000256" key="1">
    <source>
        <dbReference type="SAM" id="Coils"/>
    </source>
</evidence>
<feature type="region of interest" description="Disordered" evidence="2">
    <location>
        <begin position="44"/>
        <end position="72"/>
    </location>
</feature>
<evidence type="ECO:0000256" key="2">
    <source>
        <dbReference type="SAM" id="MobiDB-lite"/>
    </source>
</evidence>
<dbReference type="PANTHER" id="PTHR39063:SF1">
    <property type="entry name" value="OFD1 CENTRIOLE AND CENTRIOLAR SATELLITE PROTEIN"/>
    <property type="match status" value="1"/>
</dbReference>
<dbReference type="OrthoDB" id="206339at2759"/>
<sequence>MARDVDGKPLMSLEEMKEGMFQSIRDNGTVELIRAQLRRQFIEKLQQRSRNDDRDEENSAGRANQDTASSNPDEKLVHGLVAEYLASKGLENTLAVFVPEIGGSRNQVDSATILEVLGVFMEMCCFGTTNDFRAYQNAKILHVSSSIQDKLKMERASTGESLLLVLVRELVRRFQLATMDSGTQTAMDCIDHRIVLENELRRVENSYLVECAAQKLEPQKSLEERMVQYQREYDEICDMRLQEEMERYKSTEVALVRAEERKRFNREVDNLRASLLQEYRSKQERLQEQERELELAFVARRTELETSLFETRQSLFKDMERLRVKEAELQVKVESDFRHFASETQRFQLWEESVHTQEANLEGIVAQAMREKERAWNIERQQALADIQTKQDELADRERTLTTETGTLKTLKTQVIALQQEVGALEAALSKSGDEVRIASSSALQLDKDRQRLEERVADLEIQLGEQKNSLVDCNAANARFAADTSLVSNELSRYKQKHAEVKEQMKVSAAEVKSLQQQILDMKLNEATAIVAERKKFMQVMDEERERSQWKENELLAKLREMQSRLAESEALAEKYQSQYEDEKLHVESLRHDVSSLNSLLTQAQATINAKHGAPREMVSFRAQRSNNSYEIPRFVAPEMRGGSERTFMMKMMEMMANFQDRGDNTQQARAAPDMSVHQNSAPQPATTLPVFQPRHEDQEETKRLKEDQARIERELTEQREYEKKKQTQKEEQERELAEQHREFEEKLACLRRERIEEEERMEELRKRRQVEEEAKLQEDLARQRAAVHEAAELQQKLVEQRLTDEKQRLQEEQAYTERILAEEQKFNEEIEAKRQQQLEDELAVREIQERVAEEERVRQEHKAQEEQERIRLEQQQAVAHQTALRKQEEDRQRDEELRLAEEERKRKEADQANTETVEEEASWQESSVEDDDADSNHSEEKSGSVVDEITVEIRPVGNAEEHTTNDVHSDNEEAAQESVASASSHGSAQGDIASDIPTTTQDPPAKTPEEEEQERQKAAEEAKKKEDENVIDVYRQRVLARKAAEKQRQLELEAESERKAKEEEERQRAQLVEDASESDQELELSGGSFAESSAASNSDSF</sequence>
<evidence type="ECO:0000313" key="3">
    <source>
        <dbReference type="EMBL" id="RAW42798.1"/>
    </source>
</evidence>
<dbReference type="GO" id="GO:0005813">
    <property type="term" value="C:centrosome"/>
    <property type="evidence" value="ECO:0007669"/>
    <property type="project" value="TreeGrafter"/>
</dbReference>
<feature type="region of interest" description="Disordered" evidence="2">
    <location>
        <begin position="1051"/>
        <end position="1103"/>
    </location>
</feature>
<gene>
    <name evidence="3" type="ORF">PC110_g1042</name>
</gene>
<dbReference type="STRING" id="29920.A0A329T2R9"/>
<accession>A0A329T2R9</accession>
<protein>
    <submittedName>
        <fullName evidence="3">Uncharacterized protein</fullName>
    </submittedName>
</protein>
<dbReference type="VEuPathDB" id="FungiDB:PC110_g1042"/>
<dbReference type="GO" id="GO:0060287">
    <property type="term" value="P:epithelial cilium movement involved in determination of left/right asymmetry"/>
    <property type="evidence" value="ECO:0007669"/>
    <property type="project" value="TreeGrafter"/>
</dbReference>
<evidence type="ECO:0000313" key="4">
    <source>
        <dbReference type="Proteomes" id="UP000251314"/>
    </source>
</evidence>
<feature type="compositionally biased region" description="Polar residues" evidence="2">
    <location>
        <begin position="678"/>
        <end position="688"/>
    </location>
</feature>
<feature type="region of interest" description="Disordered" evidence="2">
    <location>
        <begin position="853"/>
        <end position="1033"/>
    </location>
</feature>
<keyword evidence="4" id="KW-1185">Reference proteome</keyword>
<dbReference type="PANTHER" id="PTHR39063">
    <property type="entry name" value="ORAL-FACIAL-DIGITAL SYNDROME 1 PROTEIN HOMOLOG"/>
    <property type="match status" value="1"/>
</dbReference>
<feature type="compositionally biased region" description="Basic and acidic residues" evidence="2">
    <location>
        <begin position="853"/>
        <end position="874"/>
    </location>
</feature>
<proteinExistence type="predicted"/>
<organism evidence="3 4">
    <name type="scientific">Phytophthora cactorum</name>
    <dbReference type="NCBI Taxonomy" id="29920"/>
    <lineage>
        <taxon>Eukaryota</taxon>
        <taxon>Sar</taxon>
        <taxon>Stramenopiles</taxon>
        <taxon>Oomycota</taxon>
        <taxon>Peronosporomycetes</taxon>
        <taxon>Peronosporales</taxon>
        <taxon>Peronosporaceae</taxon>
        <taxon>Phytophthora</taxon>
    </lineage>
</organism>
<feature type="compositionally biased region" description="Acidic residues" evidence="2">
    <location>
        <begin position="918"/>
        <end position="935"/>
    </location>
</feature>
<feature type="region of interest" description="Disordered" evidence="2">
    <location>
        <begin position="664"/>
        <end position="739"/>
    </location>
</feature>
<feature type="compositionally biased region" description="Basic and acidic residues" evidence="2">
    <location>
        <begin position="1016"/>
        <end position="1030"/>
    </location>
</feature>
<keyword evidence="1" id="KW-0175">Coiled coil</keyword>